<dbReference type="SMART" id="SM00823">
    <property type="entry name" value="PKS_PP"/>
    <property type="match status" value="5"/>
</dbReference>
<dbReference type="SMART" id="SM00829">
    <property type="entry name" value="PKS_ER"/>
    <property type="match status" value="1"/>
</dbReference>
<dbReference type="Pfam" id="PF08659">
    <property type="entry name" value="KR"/>
    <property type="match status" value="4"/>
</dbReference>
<dbReference type="InterPro" id="IPR036736">
    <property type="entry name" value="ACP-like_sf"/>
</dbReference>
<evidence type="ECO:0000259" key="11">
    <source>
        <dbReference type="PROSITE" id="PS52004"/>
    </source>
</evidence>
<keyword evidence="6" id="KW-0511">Multifunctional enzyme</keyword>
<keyword evidence="5" id="KW-0045">Antibiotic biosynthesis</keyword>
<dbReference type="PANTHER" id="PTHR43775:SF51">
    <property type="entry name" value="INACTIVE PHENOLPHTHIOCEROL SYNTHESIS POLYKETIDE SYNTHASE TYPE I PKS1-RELATED"/>
    <property type="match status" value="1"/>
</dbReference>
<accession>A0ABW6UVN1</accession>
<keyword evidence="7" id="KW-0012">Acyltransferase</keyword>
<dbReference type="InterPro" id="IPR016036">
    <property type="entry name" value="Malonyl_transacylase_ACP-bd"/>
</dbReference>
<dbReference type="Proteomes" id="UP001602058">
    <property type="component" value="Unassembled WGS sequence"/>
</dbReference>
<evidence type="ECO:0000256" key="4">
    <source>
        <dbReference type="ARBA" id="ARBA00022679"/>
    </source>
</evidence>
<feature type="region of interest" description="Disordered" evidence="9">
    <location>
        <begin position="1"/>
        <end position="23"/>
    </location>
</feature>
<evidence type="ECO:0000256" key="5">
    <source>
        <dbReference type="ARBA" id="ARBA00023194"/>
    </source>
</evidence>
<feature type="domain" description="PKS/mFAS DH" evidence="12">
    <location>
        <begin position="6221"/>
        <end position="6499"/>
    </location>
</feature>
<dbReference type="Pfam" id="PF00550">
    <property type="entry name" value="PP-binding"/>
    <property type="match status" value="5"/>
</dbReference>
<dbReference type="InterPro" id="IPR014043">
    <property type="entry name" value="Acyl_transferase_dom"/>
</dbReference>
<gene>
    <name evidence="13" type="ORF">ACFY1D_39960</name>
</gene>
<dbReference type="Pfam" id="PF02801">
    <property type="entry name" value="Ketoacyl-synt_C"/>
    <property type="match status" value="4"/>
</dbReference>
<evidence type="ECO:0000313" key="13">
    <source>
        <dbReference type="EMBL" id="MFF4527543.1"/>
    </source>
</evidence>
<dbReference type="InterPro" id="IPR016039">
    <property type="entry name" value="Thiolase-like"/>
</dbReference>
<dbReference type="InterPro" id="IPR016035">
    <property type="entry name" value="Acyl_Trfase/lysoPLipase"/>
</dbReference>
<feature type="domain" description="Carrier" evidence="10">
    <location>
        <begin position="5255"/>
        <end position="5330"/>
    </location>
</feature>
<name>A0ABW6UVN1_9ACTN</name>
<dbReference type="InterPro" id="IPR036291">
    <property type="entry name" value="NAD(P)-bd_dom_sf"/>
</dbReference>
<feature type="domain" description="Carrier" evidence="10">
    <location>
        <begin position="474"/>
        <end position="550"/>
    </location>
</feature>
<dbReference type="InterPro" id="IPR001227">
    <property type="entry name" value="Ac_transferase_dom_sf"/>
</dbReference>
<dbReference type="InterPro" id="IPR002364">
    <property type="entry name" value="Quin_OxRdtase/zeta-crystal_CS"/>
</dbReference>
<keyword evidence="14" id="KW-1185">Reference proteome</keyword>
<dbReference type="InterPro" id="IPR049551">
    <property type="entry name" value="PKS_DH_C"/>
</dbReference>
<dbReference type="Pfam" id="PF21089">
    <property type="entry name" value="PKS_DH_N"/>
    <property type="match status" value="2"/>
</dbReference>
<proteinExistence type="predicted"/>
<dbReference type="Pfam" id="PF22953">
    <property type="entry name" value="SpnB_Rossmann"/>
    <property type="match status" value="2"/>
</dbReference>
<dbReference type="SMART" id="SM00822">
    <property type="entry name" value="PKS_KR"/>
    <property type="match status" value="4"/>
</dbReference>
<dbReference type="SUPFAM" id="SSF51735">
    <property type="entry name" value="NAD(P)-binding Rossmann-fold domains"/>
    <property type="match status" value="9"/>
</dbReference>
<keyword evidence="3" id="KW-0597">Phosphoprotein</keyword>
<dbReference type="SUPFAM" id="SSF55048">
    <property type="entry name" value="Probable ACP-binding domain of malonyl-CoA ACP transacylase"/>
    <property type="match status" value="5"/>
</dbReference>
<dbReference type="Pfam" id="PF14765">
    <property type="entry name" value="PS-DH"/>
    <property type="match status" value="2"/>
</dbReference>
<feature type="domain" description="Ketosynthase family 3 (KS3)" evidence="11">
    <location>
        <begin position="3582"/>
        <end position="4006"/>
    </location>
</feature>
<protein>
    <submittedName>
        <fullName evidence="13">Type I polyketide synthase</fullName>
    </submittedName>
</protein>
<evidence type="ECO:0000256" key="7">
    <source>
        <dbReference type="ARBA" id="ARBA00023315"/>
    </source>
</evidence>
<feature type="region of interest" description="C-terminal hotdog fold" evidence="8">
    <location>
        <begin position="4584"/>
        <end position="4729"/>
    </location>
</feature>
<evidence type="ECO:0000313" key="14">
    <source>
        <dbReference type="Proteomes" id="UP001602058"/>
    </source>
</evidence>
<dbReference type="SUPFAM" id="SSF52151">
    <property type="entry name" value="FabD/lysophospholipase-like"/>
    <property type="match status" value="5"/>
</dbReference>
<evidence type="ECO:0000256" key="9">
    <source>
        <dbReference type="SAM" id="MobiDB-lite"/>
    </source>
</evidence>
<dbReference type="InterPro" id="IPR049552">
    <property type="entry name" value="PKS_DH_N"/>
</dbReference>
<dbReference type="PROSITE" id="PS00012">
    <property type="entry name" value="PHOSPHOPANTETHEINE"/>
    <property type="match status" value="4"/>
</dbReference>
<dbReference type="PANTHER" id="PTHR43775">
    <property type="entry name" value="FATTY ACID SYNTHASE"/>
    <property type="match status" value="1"/>
</dbReference>
<dbReference type="Gene3D" id="3.40.50.720">
    <property type="entry name" value="NAD(P)-binding Rossmann-like Domain"/>
    <property type="match status" value="4"/>
</dbReference>
<dbReference type="Gene3D" id="3.40.47.10">
    <property type="match status" value="4"/>
</dbReference>
<evidence type="ECO:0000259" key="12">
    <source>
        <dbReference type="PROSITE" id="PS52019"/>
    </source>
</evidence>
<feature type="domain" description="Carrier" evidence="10">
    <location>
        <begin position="3487"/>
        <end position="3562"/>
    </location>
</feature>
<sequence length="7460" mass="777727">MSEQGRSTSATRPFAGTPRPWLLTGRGTRAVREQARILRTLARDGAPDRIAAALLHRVDPAHPCRAAVTATSADDLAAALDALADGTPTDHVTEGRPAARDSGPVFVFPGHGSQWPGMTRELLDSSPVFARRMEECADALAPHLDHNPLDVLRGAHALTTPDVTQPALFAVMVSLAALWESVGVRPAAVVGHSLGEIAAACVAGALTLDDAARVAASWGTAQLSLHGRGDMVSALMPVERLRERLAPWHGRLHLAAVNGPDNGVISGDADAAAELLAELTAEGVRARTVDYGVAAHSPHIDEITDRIRADLADLTPRAARVPLYAASAGTALDGVTLDPDHWAAALRDTVEFVAAVGTALDAGHRHFLEISPHPLLTPGLETVLSRAGVTGTVHTTLRRDAGDADRFQRAMAEYWTTGGDPDWSALHDPATDPADLPAELADAAAVEDPDTLGTPLGVQAAALRDRLGDLPEPDRRRDLVDLVRTQVADLLKLPGGAPTQVSFRDQGLESATAVALRDRLRAATGLPLAPTAAFDYPTPAALGHHLHEQLYGTTPADLDTSAGHTHSDEPIAVVGMACRFPGDADSPEALWQLLLDGTDAVTPLPDDRGWDIEGRYDPGGTAPGGFLQREGGFLRDAADFDAAFFGISPREALAMDPQQRLLLETTWEALERAGIDPTTLRGSATGVYLGLMTADYDRAAATASTDVAGHVLTGNAVSVASGRISYTLGLEGPALTVDTACSSSLVALHLACEALRGGTATTALAGGATVLPSLEMFAEFSRQRALAPDGRCKAFSARADGFSLSEGAGMLVLMPLSEARRQGRDVLAVIRGSAINQDGASNGLTAPSGPAQQRVVRQALAGAGLRPADVDAVEAHGTGTRLGDPIEAHALAAAYGRDREEPLWLGSVKSNIGHTQAAAGVAGVIKMVMALREERLPRTLHAEEPSSHIDWSHGTLRLLQEERPWPRGDRPRRAGVSSFGISGTNAHLVLEEAPLAEEPDPAEEPLTRLPVVPWVVSARSERALGDQLDRLTALDADPLDVAWSLATTRAALPHRTVALRPGPVLTGTVSEGRTAWMFTGQGSQRPGMGRELYDTFPVFASALDEVCALFDAELGFERPLREVLFAEEAEDGTGHAQSALFALQTALVALLRSWGMAPGAVLGHSVGEFAAAYAAGVLELADAVRLVAARARLMQALPEGGAMVAVEASEAEAADWLVDGAVIAAVNGPSAVVVSGTETSVEAFAERAREAGRRTTRLKVSHGFHSPLMEPVLADFTAVAEQMTYHRPTVAAISTLTGAPLSDGDWTTPSYWADQIVKPVRFHDALTAARAQGAVRFLEIGPDPVLTALAGDVPAAATLRKDRPEAETLLTAAAELYVRGADVDWSALFDGTGAHRVDLPTYAFQRQRYWLPDHARPARPAESGEGVADGGFWEFVDQGDADSLAGELGVDSGAPLDAVLPVLADWRRKRREESRLAGLRYRITWRPVRTPAPGSLDGAWLIAADEDCPAELVDAAAGSLRAAGADVTLVTGPAADPGTPYTGVLSLLADPAHVVALAQACPESRLWCVTFGAVAVSGREGPTRPERAAVWGLGRVVALEQPDRWGGLIDLPDDPHPRLWQRVAAVLAAGGAGEDQLAVRATGVHAARLVRDRSARPARSWQPHGTVLVTGATGALGGHLTRWLATGGADHLVLLSRRGADAPGAAELGAELVTSGTAVTFIAGDVADRETVASVLDAYAPTAVVHAAGILDDGLAADLTPQRLARVLAVKAEGARHLHELTRERELDAFVLFSSVTAVLGNAGQAAYAAANARLDALAQHRRAAGLPATSIAWGPWGGGGMAADETVTEHFRRQGIRPLEPSRALDVLRRVLDEDATCTTVVDVDWQRFAAAAYTPRPLLADLPEAAPPTTDAGPSAQAAGALGAELSGRTPAEQDRLLLDLVLDQVAAVLGHADRTAVDAGRAFKDLGFDSLTGVALRHRLAAATGLSLPATLVFDHPTPTALAAFLRTQVLGVTTDEIERGGPALAPAGADDDPVVIVGMGCRFPGGVTTPDQLWDLLASGADGLTPFPQDRGWDVERLYHPDPGRSGTTYARVGGFLHDAADFDAELFGISPREALAMDPQQRLLLETAWEALERAGIDPLSLRGSATGVFAGTNGQDYRDTAHAPGEDIEGYVTTGSAASVLSGRVSYTLGLEGPALTVDTACSSALVALHLAAQAIRQGECRTALAGGVTVMATPGIFVEFSRQRALSADGRCKAFAEGADGTGWSEGAAVLVLERLSDARRAGHPVLAVLRGSAINQDGASNGLTAPNGPSQQRVIRQALTAAGLRPGDVDAVEAHGTGTSLGDPIEAQALLATYGQDRGEPLWLGSVKSNIGHTQAAAGAAGVMKMVLALRAGQLPPTLHVDAPSRRVDWDSGAVRLLTEARSWARGERPRRAGVSAFGISGTNAHVILEEPPAADAPAAEAGADTPATDAPAADTPATGVSGPARPVGTVPWILSGRTRQALRAQAARLVAHLADRPGLAPADVGRTLATARAALDHRAVLVGDDTDTLTAAATALADGDPAAPLTSAAGEGRTLWAFTGQGSQRPGMGRELYDAHPLFARTLDDTCALLDAELGGADGFDTPLRTVLFATPDSPEAALLGRTGYAQATLFALQVALAELLRSWGLAPDALVGHSIGELAAAHTAGVLELPDAVRLVAARARLMQALPEGGAMAAVEADPEEVEPWLTEGAVVAAVNGPAAVVVSGTEAAVDAVLSIAREHGRRVTRLNVSHAFHSPLMEPMLAEFAAVAGELTYRRPRIPAASTVTGRPLAADDWASADYWVRQVRRPVLFHDAVRTATGELGATRLLELGPDPVLAALAQRTAADLTVAVAALRAGRAEPATLLTAVGELFVRGTRVDWAEVFRDTDAHLIDLPTYAFQRERFWLPDRTAHQPAEEGTADEFWQLVDTADPTTVAGELGLPEGASLDALLPALTRWRRRHEERAAQDRRRYRVVWKPVPVPRTARLTGRWLIAAPARAQDTDACLDALRAAGADAELLTLPASTKTEQLAALISEYGPDGLVVLPDAAEALPTPHLNVLQALTAAGLQTPVWAVTRSAVAVTAGEPLTRPDQAQIWGFGRTAALELPRLWGGLVDLPDDAGPDAWQRLAAVLAAPGPEDQLAVRPSGVHAARLAHDVPSDTGAAAPALPAPRGTVLITGGTGALGAHVARRLADLGTAHLLLVSRSGAHAAGADALRDDLTARGARVTLASCDVGDRDALAELIAAIPAETPLTGVVHTAGLPQNTPLTATTPNSLAQVVSAKVTGARHLHELTAGLDLDLFVLFSSVAAVWGSGGQAAYAAGNAYLDALAQHRRTLGLPATSLAWGPWSGGGMAADEGVTEHLTERGLALLTPDSALTALEQALLTDRTCVTVADVDWERFAPTFTFTRPSPLIADLPEVVAAQAATTGAGDAPDAAGGELARTLRTLPPAEQDRTLLDLVQSQVAAVLGHTSPAVIDPERAFKDLGFDSLTAVDLRNRLAASTEVALPTTLVFDHPTPSALTTHLRDRLLGTAAGPDSAAPEATPLADDEPIAVIGMGCRFPGGIQSPEDLWDVLTAGEDRMAPFPDDRGWDIPGLLESTSAALGTPFAGRGGFIPDVAGFDAELFGISPREALAMDPQQRLLLETAWEALERAGIDPTSLRSTATGVYAGVSANGYGGAVHEADGESAGYLLTGSTPSVASGRLSYVLGLEGPAVSVDTACSSALVALHLACQALRSGECDTALAGGATVMANPTAFVEFSRQRGLAPDGHCKPFAEAADGTGWSEGAGVLVLMRLSEAQRRGHRVLALVRGSAVNQDGASNGLTAPNGPSQQRVIRQALAAAGLRPDDVDAVEAHGTGTRLGDPIEAQALLATYGQDRDKPLLLGSVKSNIGHTQSAAGVAGVIKMVMALHAERLPRTLHVDAPSPHVDWTAGAVRLLTDEHDWPRGERPRRAGVSSFGISGTNAHVILEEAPPAPVAEPEERHGTPPVVPWVASARTATALRAQIERLTPLDADPLHIGLSLATGRATLEHRAVLGVTDTAVMGSVIEGRTAWMFTGQGSQRPGMGRELYEVFPVFASALDEVCALFDAELGFERPLREVLFAEEAEDGTGYAQSALFALQTALVALLRSWGMAPGVVLGHSVGEFAAAYAAGVLELADAVRLVAARARLMQALPEGGAMVAVEASEAEAADWLVDGAVIAAVNSPTAVVVSGTEAGVQAVAERARDAGRRTTRLKVSHAFHSPLMEPVLDEFTAVAEQVSFNRPTVAAVSTLTGAPLSDDDWTSAAYWADQIVKPVRFSDALTAARAQGAVRFLEIGPDPVLTALAGEVSASATLRKDRPEPETLLTACAELFVRGADVDWSALFDGTGAHRVDLPTYPFQRQRYWLEPTRPVLDAGGLGLGATRHPMLGAAVRLAGSDTAVLTSRLSVRTHPWLGDHTVDGTVVVPGTALLELAVQAADHVGLHGVDELTLRAPLVLAHDSAVQVQTSVDPAEAESEGTRTVRIHARPDGAPDDEPWTLHATGTLGAAVRSAVPEWDLRAWPPAGAEPVAVDDLYARLAETGMVYGPAFQGLRALWRAGGDLFVEAELPEHTADDAPGFALHPALLDAVLHALGIDDTEADTEAGEGRRKALLPFLWSGVHPTAVGVSAVRARLTVRAPGEVALRIADAAGEPVADVARLVLRPVAAGEVGAGSARHLYRMRWITAPASPTGPVTELAVLGDTTFLPAEDGPRSGVTAFPDLAALTAEETAPATVLLPVPAGQAPAEAASGVLSALQGWLAEPGLVTSRLTVVTTGVRTDPAAAAVWGLVRTAISEHPDRFALADTDGTPESWQALTERLGALVDAGATQLAFHDSQVLQPRLGRVAKVPPAVRRLARTLAAPGESPRTSSTGASARHAESTHQTPPGPPSGRTTGLSQHALARVTDAAAGDPGWPGDGTVLITGGTGGLGALVARHLVTAHGVRDLLLLSRSGPEAPRADELVRELTAHGARITITACDVADRAALEAALSGVPLSAVVHTAGVLDDGVLTDLTPDRLTRVLAAKTEAALHLEELTADRDLRAFVLFSAVAGVVGSAGQAAYAAANAALDALAARRHARGLPATSLAWGMWEHTAGMGGRLTDADVARMRRLGYPALATDDALALLDDALRTGEPALVPAALDTAALAARGDALPAVLHGLVPASRRRRAAHRTPGGADVPLAARLRGLPRAEQDRALLDLVQTQVAAVLGHVDAAAVDPSRAFKDLGFDSLTAVDLRNHLGTATGLRLPATLVFDHPSPSALAAFVHRELLGEDPAGEPAAPAARPARADEPIAIVGMGCRYPGGITSPEDLWRLVADGGDGITGFPADRGWDLDGLYDPDPDRPGTAYVREGGFLHDAADFDAELFGISPREALAMDPQQRLLLETAWEALERAGIDPTSLRGTDTGVYAGLMYHDYAARLHTVPDEVEGYLGNGNAGSVFSGRIAYVFGFEGPAVTVDTACSSSLVALHLACQALRSGECHTALAGGVTVMATPQTFVEFSRQRGLAADGRCKSFADGADGTGWAEGAGVLVLMRLSEARRRGHRVLGVIRGTAVNQDGASNGLTAPNGPSQQRVIRQALAAAGLRPDDVDAVEAHGTGTRLGDPIEAQALLATYGQDRDEPLYLGSIKSNIGHTQAAAGVAGVIKMVMALHAERLPRTLHVDEPSSHVDWEAGAVALLTEERPWTRGERPRRAGVSSFGISGTNAHVVVEEPPLPERAPDTAPSAGLPLIPWIVSARTADALRAQTERLTSATGDPLDIALSLATTRARLEHRAVVLGPDTTTLHAALAEPVVSGAVVEGRTAWMFTGQGSQRPGMGRELYEVFPVFASALDEVCALFDAELGFERPLKEVLFAGEAEDGTGYAQSALFALQTALVALLRSWGMRPELVLGHSVGEFAAAYAAGVLELADAVRLVAARARLMQALPEGGAMAAVEASEAEAAGWLVDGAVIAAVNSPTAVVVSGTEAGVQAVAERARDAGRRTTRLKVSHAFHSPLMEPVLADFTAVAGQVSFNRPTVAAISTLTGAVLSDGDWTSAAYWAEQIVKPVRFHDALTAARAQNAVRFLEVGPDPVLTALAGEVSAAATLRKDRPEPETLLTACAELFVRGADVDWSALFDGTGAHRVDLPTYPFQRQRYWLDAPPAVSDADGLGLARTNHPLLGAAVPVAGSDTVLLTSSLSVRTHPWLADHAVAGSVVVPGTVLLELALQAGERVGAGQVAELALRAPIVLPEHGAVQLQIAVGAEGGDDAPDGGRTLHLYARPQEAGPDEPWTLHATGALDTAEPPAPDWDLRAWPPAGAEPVEFGDLYDRLTMSGLDYGPAFRGLRRVWRHQGRLYAEAELPEPVAGDSSSYGLHPALLDTVLHGLGLHEETPDGSLPFLWSGVRLTAVGAGTVRAVLTLRGAGDVALRVADATGEPVAEIDSLVLRAQSPRHLAATGPDDLYRPHWTPAPETEAVPERIAWTVVGSAPAGTSAVPYADFDALAAAGDVPDTVLLPVAPDGGKDVAATVALVLARLQQWLADERFAASRLVVLTTGAVRVASAADGAPDIAQAGVWGLVRTAISENPGRFALADTDDDPASLGALAAVLHTTDETQFAVRAGRVWLPRLVRMAADGVLAPPAGAGDAWRLDIVDQGRLDGIALVPEERRPLGPGEVRVAMRAAGVNFRDVLNVLGMYPGDAGRMGLEGAGVVVETGPGVDRLAVGDRVMGMLDAAFGPTAVADARTLAPIPKGWTYEQAASVPIVFLTAYYALVDLAGLQEGESVLIHAAAGGVGMAAVQLARHLGAEVYATASEGKWPAVRELGVPADRVASSRTTEFEHRFRADGVDVVLDSLAGEFVDASLRLLRPGGRFVEMGKTDIREAGAVAAEHGVSYRAFDLVEAGPDRIGEMLDALLELFEQGALRPVPVTAFDIARAPEALRLLQQAKHVGKVVLTVPAPWSRPGTVLITGGTGGLGALLARHLVERHGVRDLLLLSRRGPQAPGAAALRAALAESGARVDIVACDVSDREQLAGVLDGVPLSAVVHTAGVLDDGILTGLTGERLARVLAAKTDAARHLHELTADSPLDAFVLYSSVAGVIGSAGQAAYAAANATLDALATARRAQGLPAVSLAWGMWETEAGMGGTLSRAELARMRRQGFPALPGDEALALLDAALRVNEPVAVPVALRPAALAEHAETLSGVLRDLVPAARRRKAAARDASGTAEDLTARLAALTAPEQDQLLLDLVRAQVAAVLGHSSPASVEPTRAFKDIGFDSLTAVDLRNRIGAATALTLPATLVFDHPTPEDLVRLLRDRLLADTAAPAAAAPADDGIDPQVRDLLTAIPMVRLRESGVLDMLRRLADRPATTGPDDAGPTAPAAPAVPAEQPRQPESLDAMGADSLVQLALKRVQRPA</sequence>
<dbReference type="SUPFAM" id="SSF47336">
    <property type="entry name" value="ACP-like"/>
    <property type="match status" value="5"/>
</dbReference>
<dbReference type="Pfam" id="PF13602">
    <property type="entry name" value="ADH_zinc_N_2"/>
    <property type="match status" value="1"/>
</dbReference>
<dbReference type="PROSITE" id="PS52019">
    <property type="entry name" value="PKS_MFAS_DH"/>
    <property type="match status" value="2"/>
</dbReference>
<dbReference type="Pfam" id="PF18369">
    <property type="entry name" value="PKS_DE"/>
    <property type="match status" value="2"/>
</dbReference>
<dbReference type="InterPro" id="IPR055123">
    <property type="entry name" value="SpnB-like_Rossmann"/>
</dbReference>
<evidence type="ECO:0000256" key="3">
    <source>
        <dbReference type="ARBA" id="ARBA00022553"/>
    </source>
</evidence>
<dbReference type="CDD" id="cd08956">
    <property type="entry name" value="KR_3_FAS_SDR_x"/>
    <property type="match status" value="1"/>
</dbReference>
<feature type="region of interest" description="Disordered" evidence="9">
    <location>
        <begin position="2463"/>
        <end position="2494"/>
    </location>
</feature>
<evidence type="ECO:0000256" key="8">
    <source>
        <dbReference type="PROSITE-ProRule" id="PRU01363"/>
    </source>
</evidence>
<feature type="domain" description="Ketosynthase family 3 (KS3)" evidence="11">
    <location>
        <begin position="568"/>
        <end position="992"/>
    </location>
</feature>
<dbReference type="InterPro" id="IPR014030">
    <property type="entry name" value="Ketoacyl_synth_N"/>
</dbReference>
<dbReference type="PROSITE" id="PS52004">
    <property type="entry name" value="KS3_2"/>
    <property type="match status" value="4"/>
</dbReference>
<feature type="domain" description="Carrier" evidence="10">
    <location>
        <begin position="1938"/>
        <end position="2013"/>
    </location>
</feature>
<comment type="caution">
    <text evidence="13">The sequence shown here is derived from an EMBL/GenBank/DDBJ whole genome shotgun (WGS) entry which is preliminary data.</text>
</comment>
<dbReference type="InterPro" id="IPR014031">
    <property type="entry name" value="Ketoacyl_synth_C"/>
</dbReference>
<dbReference type="Pfam" id="PF00109">
    <property type="entry name" value="ketoacyl-synt"/>
    <property type="match status" value="4"/>
</dbReference>
<feature type="active site" description="Proton acceptor; for dehydratase activity" evidence="8">
    <location>
        <position position="4475"/>
    </location>
</feature>
<dbReference type="InterPro" id="IPR006162">
    <property type="entry name" value="Ppantetheine_attach_site"/>
</dbReference>
<dbReference type="SMART" id="SM01294">
    <property type="entry name" value="PKS_PP_betabranch"/>
    <property type="match status" value="4"/>
</dbReference>
<dbReference type="Pfam" id="PF00698">
    <property type="entry name" value="Acyl_transf_1"/>
    <property type="match status" value="5"/>
</dbReference>
<dbReference type="InterPro" id="IPR020807">
    <property type="entry name" value="PKS_DH"/>
</dbReference>
<feature type="region of interest" description="N-terminal hotdog fold" evidence="8">
    <location>
        <begin position="6221"/>
        <end position="6350"/>
    </location>
</feature>
<dbReference type="Gene3D" id="1.10.1200.10">
    <property type="entry name" value="ACP-like"/>
    <property type="match status" value="5"/>
</dbReference>
<dbReference type="PROSITE" id="PS00606">
    <property type="entry name" value="KS3_1"/>
    <property type="match status" value="4"/>
</dbReference>
<dbReference type="NCBIfam" id="NF045894">
    <property type="entry name" value="PKS_plus_SDR"/>
    <property type="match status" value="2"/>
</dbReference>
<feature type="compositionally biased region" description="Low complexity" evidence="9">
    <location>
        <begin position="7411"/>
        <end position="7431"/>
    </location>
</feature>
<dbReference type="SMART" id="SM00825">
    <property type="entry name" value="PKS_KS"/>
    <property type="match status" value="4"/>
</dbReference>
<dbReference type="InterPro" id="IPR020843">
    <property type="entry name" value="ER"/>
</dbReference>
<feature type="region of interest" description="Disordered" evidence="9">
    <location>
        <begin position="7410"/>
        <end position="7445"/>
    </location>
</feature>
<dbReference type="CDD" id="cd08952">
    <property type="entry name" value="KR_1_SDR_x"/>
    <property type="match status" value="2"/>
</dbReference>
<keyword evidence="4" id="KW-0808">Transferase</keyword>
<feature type="domain" description="PKS/mFAS DH" evidence="12">
    <location>
        <begin position="4443"/>
        <end position="4729"/>
    </location>
</feature>
<dbReference type="Pfam" id="PF08240">
    <property type="entry name" value="ADH_N"/>
    <property type="match status" value="1"/>
</dbReference>
<dbReference type="Pfam" id="PF16197">
    <property type="entry name" value="KAsynt_C_assoc"/>
    <property type="match status" value="4"/>
</dbReference>
<dbReference type="Gene3D" id="6.10.140.1830">
    <property type="match status" value="2"/>
</dbReference>
<keyword evidence="2" id="KW-0596">Phosphopantetheine</keyword>
<feature type="active site" description="Proton donor; for dehydratase activity" evidence="8">
    <location>
        <position position="6424"/>
    </location>
</feature>
<comment type="pathway">
    <text evidence="1">Antibiotic biosynthesis.</text>
</comment>
<dbReference type="CDD" id="cd05195">
    <property type="entry name" value="enoyl_red"/>
    <property type="match status" value="1"/>
</dbReference>
<dbReference type="InterPro" id="IPR032821">
    <property type="entry name" value="PKS_assoc"/>
</dbReference>
<dbReference type="PROSITE" id="PS50075">
    <property type="entry name" value="CARRIER"/>
    <property type="match status" value="5"/>
</dbReference>
<evidence type="ECO:0000256" key="1">
    <source>
        <dbReference type="ARBA" id="ARBA00004792"/>
    </source>
</evidence>
<dbReference type="InterPro" id="IPR013968">
    <property type="entry name" value="PKS_KR"/>
</dbReference>
<dbReference type="InterPro" id="IPR020806">
    <property type="entry name" value="PKS_PP-bd"/>
</dbReference>
<evidence type="ECO:0000256" key="6">
    <source>
        <dbReference type="ARBA" id="ARBA00023268"/>
    </source>
</evidence>
<dbReference type="RefSeq" id="WP_387893101.1">
    <property type="nucleotide sequence ID" value="NZ_JBIAWJ010000040.1"/>
</dbReference>
<dbReference type="SMART" id="SM00826">
    <property type="entry name" value="PKS_DH"/>
    <property type="match status" value="2"/>
</dbReference>
<dbReference type="SMART" id="SM00827">
    <property type="entry name" value="PKS_AT"/>
    <property type="match status" value="5"/>
</dbReference>
<evidence type="ECO:0000256" key="2">
    <source>
        <dbReference type="ARBA" id="ARBA00022450"/>
    </source>
</evidence>
<dbReference type="PROSITE" id="PS01162">
    <property type="entry name" value="QOR_ZETA_CRYSTAL"/>
    <property type="match status" value="1"/>
</dbReference>
<feature type="domain" description="Carrier" evidence="10">
    <location>
        <begin position="7287"/>
        <end position="7362"/>
    </location>
</feature>
<dbReference type="SUPFAM" id="SSF53901">
    <property type="entry name" value="Thiolase-like"/>
    <property type="match status" value="4"/>
</dbReference>
<evidence type="ECO:0000259" key="10">
    <source>
        <dbReference type="PROSITE" id="PS50075"/>
    </source>
</evidence>
<dbReference type="InterPro" id="IPR050091">
    <property type="entry name" value="PKS_NRPS_Biosynth_Enz"/>
</dbReference>
<dbReference type="InterPro" id="IPR041618">
    <property type="entry name" value="PKS_DE"/>
</dbReference>
<dbReference type="EMBL" id="JBIAWJ010000040">
    <property type="protein sequence ID" value="MFF4527543.1"/>
    <property type="molecule type" value="Genomic_DNA"/>
</dbReference>
<reference evidence="13 14" key="1">
    <citation type="submission" date="2024-10" db="EMBL/GenBank/DDBJ databases">
        <title>The Natural Products Discovery Center: Release of the First 8490 Sequenced Strains for Exploring Actinobacteria Biosynthetic Diversity.</title>
        <authorList>
            <person name="Kalkreuter E."/>
            <person name="Kautsar S.A."/>
            <person name="Yang D."/>
            <person name="Bader C.D."/>
            <person name="Teijaro C.N."/>
            <person name="Fluegel L."/>
            <person name="Davis C.M."/>
            <person name="Simpson J.R."/>
            <person name="Lauterbach L."/>
            <person name="Steele A.D."/>
            <person name="Gui C."/>
            <person name="Meng S."/>
            <person name="Li G."/>
            <person name="Viehrig K."/>
            <person name="Ye F."/>
            <person name="Su P."/>
            <person name="Kiefer A.F."/>
            <person name="Nichols A."/>
            <person name="Cepeda A.J."/>
            <person name="Yan W."/>
            <person name="Fan B."/>
            <person name="Jiang Y."/>
            <person name="Adhikari A."/>
            <person name="Zheng C.-J."/>
            <person name="Schuster L."/>
            <person name="Cowan T.M."/>
            <person name="Smanski M.J."/>
            <person name="Chevrette M.G."/>
            <person name="De Carvalho L.P.S."/>
            <person name="Shen B."/>
        </authorList>
    </citation>
    <scope>NUCLEOTIDE SEQUENCE [LARGE SCALE GENOMIC DNA]</scope>
    <source>
        <strain evidence="13 14">NPDC001390</strain>
    </source>
</reference>
<dbReference type="InterPro" id="IPR020841">
    <property type="entry name" value="PKS_Beta-ketoAc_synthase_dom"/>
</dbReference>
<dbReference type="Gene3D" id="3.40.366.10">
    <property type="entry name" value="Malonyl-Coenzyme A Acyl Carrier Protein, domain 2"/>
    <property type="match status" value="5"/>
</dbReference>
<dbReference type="Gene3D" id="3.40.50.11460">
    <property type="match status" value="1"/>
</dbReference>
<dbReference type="SUPFAM" id="SSF50129">
    <property type="entry name" value="GroES-like"/>
    <property type="match status" value="1"/>
</dbReference>
<feature type="domain" description="Ketosynthase family 3 (KS3)" evidence="11">
    <location>
        <begin position="2035"/>
        <end position="2459"/>
    </location>
</feature>
<dbReference type="Gene3D" id="3.30.70.3290">
    <property type="match status" value="5"/>
</dbReference>
<feature type="active site" description="Proton acceptor; for dehydratase activity" evidence="8">
    <location>
        <position position="6253"/>
    </location>
</feature>
<dbReference type="CDD" id="cd00833">
    <property type="entry name" value="PKS"/>
    <property type="match status" value="4"/>
</dbReference>
<dbReference type="InterPro" id="IPR013154">
    <property type="entry name" value="ADH-like_N"/>
</dbReference>
<feature type="region of interest" description="N-terminal hotdog fold" evidence="8">
    <location>
        <begin position="4443"/>
        <end position="4570"/>
    </location>
</feature>
<dbReference type="Gene3D" id="3.10.129.110">
    <property type="entry name" value="Polyketide synthase dehydratase"/>
    <property type="match status" value="2"/>
</dbReference>
<organism evidence="13 14">
    <name type="scientific">Streptomyces bluensis</name>
    <dbReference type="NCBI Taxonomy" id="33897"/>
    <lineage>
        <taxon>Bacteria</taxon>
        <taxon>Bacillati</taxon>
        <taxon>Actinomycetota</taxon>
        <taxon>Actinomycetes</taxon>
        <taxon>Kitasatosporales</taxon>
        <taxon>Streptomycetaceae</taxon>
        <taxon>Streptomyces</taxon>
    </lineage>
</organism>
<feature type="domain" description="Ketosynthase family 3 (KS3)" evidence="11">
    <location>
        <begin position="5350"/>
        <end position="5774"/>
    </location>
</feature>
<dbReference type="InterPro" id="IPR042104">
    <property type="entry name" value="PKS_dehydratase_sf"/>
</dbReference>
<feature type="active site" description="Proton donor; for dehydratase activity" evidence="8">
    <location>
        <position position="4645"/>
    </location>
</feature>
<dbReference type="InterPro" id="IPR011032">
    <property type="entry name" value="GroES-like_sf"/>
</dbReference>
<dbReference type="InterPro" id="IPR009081">
    <property type="entry name" value="PP-bd_ACP"/>
</dbReference>
<dbReference type="Gene3D" id="3.90.180.10">
    <property type="entry name" value="Medium-chain alcohol dehydrogenases, catalytic domain"/>
    <property type="match status" value="1"/>
</dbReference>
<feature type="compositionally biased region" description="Low complexity" evidence="9">
    <location>
        <begin position="2463"/>
        <end position="2488"/>
    </location>
</feature>
<feature type="region of interest" description="Disordered" evidence="9">
    <location>
        <begin position="4916"/>
        <end position="4954"/>
    </location>
</feature>
<feature type="region of interest" description="C-terminal hotdog fold" evidence="8">
    <location>
        <begin position="6363"/>
        <end position="6499"/>
    </location>
</feature>
<dbReference type="InterPro" id="IPR049900">
    <property type="entry name" value="PKS_mFAS_DH"/>
</dbReference>
<dbReference type="InterPro" id="IPR057326">
    <property type="entry name" value="KR_dom"/>
</dbReference>
<dbReference type="InterPro" id="IPR018201">
    <property type="entry name" value="Ketoacyl_synth_AS"/>
</dbReference>
<feature type="compositionally biased region" description="Polar residues" evidence="9">
    <location>
        <begin position="1"/>
        <end position="11"/>
    </location>
</feature>